<feature type="compositionally biased region" description="Low complexity" evidence="2">
    <location>
        <begin position="424"/>
        <end position="437"/>
    </location>
</feature>
<dbReference type="PANTHER" id="PTHR47481:SF31">
    <property type="entry name" value="OS01G0873500 PROTEIN"/>
    <property type="match status" value="1"/>
</dbReference>
<organism evidence="4 5">
    <name type="scientific">Lolium multiflorum</name>
    <name type="common">Italian ryegrass</name>
    <name type="synonym">Lolium perenne subsp. multiflorum</name>
    <dbReference type="NCBI Taxonomy" id="4521"/>
    <lineage>
        <taxon>Eukaryota</taxon>
        <taxon>Viridiplantae</taxon>
        <taxon>Streptophyta</taxon>
        <taxon>Embryophyta</taxon>
        <taxon>Tracheophyta</taxon>
        <taxon>Spermatophyta</taxon>
        <taxon>Magnoliopsida</taxon>
        <taxon>Liliopsida</taxon>
        <taxon>Poales</taxon>
        <taxon>Poaceae</taxon>
        <taxon>BOP clade</taxon>
        <taxon>Pooideae</taxon>
        <taxon>Poodae</taxon>
        <taxon>Poeae</taxon>
        <taxon>Poeae Chloroplast Group 2 (Poeae type)</taxon>
        <taxon>Loliodinae</taxon>
        <taxon>Loliinae</taxon>
        <taxon>Lolium</taxon>
    </lineage>
</organism>
<dbReference type="InterPro" id="IPR036875">
    <property type="entry name" value="Znf_CCHC_sf"/>
</dbReference>
<evidence type="ECO:0000313" key="4">
    <source>
        <dbReference type="EMBL" id="KAK1678535.1"/>
    </source>
</evidence>
<gene>
    <name evidence="4" type="ORF">QYE76_039383</name>
</gene>
<evidence type="ECO:0000256" key="2">
    <source>
        <dbReference type="SAM" id="MobiDB-lite"/>
    </source>
</evidence>
<feature type="compositionally biased region" description="Polar residues" evidence="2">
    <location>
        <begin position="466"/>
        <end position="476"/>
    </location>
</feature>
<feature type="domain" description="CCHC-type" evidence="3">
    <location>
        <begin position="340"/>
        <end position="353"/>
    </location>
</feature>
<name>A0AAD8T9S7_LOLMU</name>
<dbReference type="Pfam" id="PF14223">
    <property type="entry name" value="Retrotran_gag_2"/>
    <property type="match status" value="1"/>
</dbReference>
<feature type="compositionally biased region" description="Basic and acidic residues" evidence="2">
    <location>
        <begin position="277"/>
        <end position="310"/>
    </location>
</feature>
<dbReference type="EMBL" id="JAUUTY010000002">
    <property type="protein sequence ID" value="KAK1678535.1"/>
    <property type="molecule type" value="Genomic_DNA"/>
</dbReference>
<feature type="region of interest" description="Disordered" evidence="2">
    <location>
        <begin position="401"/>
        <end position="568"/>
    </location>
</feature>
<keyword evidence="5" id="KW-1185">Reference proteome</keyword>
<dbReference type="Pfam" id="PF07727">
    <property type="entry name" value="RVT_2"/>
    <property type="match status" value="1"/>
</dbReference>
<dbReference type="PROSITE" id="PS50158">
    <property type="entry name" value="ZF_CCHC"/>
    <property type="match status" value="1"/>
</dbReference>
<keyword evidence="1" id="KW-0479">Metal-binding</keyword>
<comment type="caution">
    <text evidence="4">The sequence shown here is derived from an EMBL/GenBank/DDBJ whole genome shotgun (WGS) entry which is preliminary data.</text>
</comment>
<evidence type="ECO:0000259" key="3">
    <source>
        <dbReference type="PROSITE" id="PS50158"/>
    </source>
</evidence>
<dbReference type="Proteomes" id="UP001231189">
    <property type="component" value="Unassembled WGS sequence"/>
</dbReference>
<keyword evidence="1" id="KW-0862">Zinc</keyword>
<evidence type="ECO:0000256" key="1">
    <source>
        <dbReference type="PROSITE-ProRule" id="PRU00047"/>
    </source>
</evidence>
<dbReference type="PANTHER" id="PTHR47481">
    <property type="match status" value="1"/>
</dbReference>
<dbReference type="AlphaFoldDB" id="A0AAD8T9S7"/>
<evidence type="ECO:0000313" key="5">
    <source>
        <dbReference type="Proteomes" id="UP001231189"/>
    </source>
</evidence>
<dbReference type="InterPro" id="IPR001878">
    <property type="entry name" value="Znf_CCHC"/>
</dbReference>
<sequence length="675" mass="72950">MGATVFVLTTAGLFADKTDRIEFILAAAIYFVDAMASSSAQIINLGSPPSDKLTRANYSGWRAQVLPPIRGARLFGLLDGSDAAPPKTLEVSPADKTVDDQTPKTVNNPAYDSWISRDQIVLGYLLQSIGPEVLPHVQRIETAAGVWQAVEEMFATACQTKVTNLRIALANTKKLQLSTDAFLTKIQTIVDELAAAGESIRTSEQISFILAGLGGQYNSLVAALGAVPTPLTLPSLYAQLRAYDERQAMLSGPSEADFETSVNAAQRQGRGRFTNRSRGDYGDRGDRGNYDRRDQRRDDRRDGPRDDRQPRQGRGRAPSGGGRGRGRGRRRTSPWVDVTCQICGKEGHAAKDCWWRFQEDDDDSDDKEAHVASYGVDTNWYQDTGATHHITGELNNMTVRDKYRGNDRVNTAGGQGRARGAPENLGSNGAQNSQNSSHEITEEEDNGAGHEVDSGSQSTPGSPSSDRVSPRSTASTAAPHARASTASDPPGSSAASQRSPTSSSNPRTPTWPPGSPAASDGTTAAQPSDSAAAGLPGSSMPGHSVAPAAADLPRRVTRASQGIRRPKQYSDGTVRWLLSTTKTEPPDVQAALADPRWKQAMDEEFQALQTNQTWRLVPPKRGANVIDCRWIYKVKHKADGSVDRYKARLVAKGFKQRYGIDYEDTFSPVVKIATV</sequence>
<proteinExistence type="predicted"/>
<reference evidence="4" key="1">
    <citation type="submission" date="2023-07" db="EMBL/GenBank/DDBJ databases">
        <title>A chromosome-level genome assembly of Lolium multiflorum.</title>
        <authorList>
            <person name="Chen Y."/>
            <person name="Copetti D."/>
            <person name="Kolliker R."/>
            <person name="Studer B."/>
        </authorList>
    </citation>
    <scope>NUCLEOTIDE SEQUENCE</scope>
    <source>
        <strain evidence="4">02402/16</strain>
        <tissue evidence="4">Leaf</tissue>
    </source>
</reference>
<dbReference type="GO" id="GO:0008270">
    <property type="term" value="F:zinc ion binding"/>
    <property type="evidence" value="ECO:0007669"/>
    <property type="project" value="UniProtKB-KW"/>
</dbReference>
<dbReference type="SUPFAM" id="SSF57756">
    <property type="entry name" value="Retrovirus zinc finger-like domains"/>
    <property type="match status" value="1"/>
</dbReference>
<dbReference type="InterPro" id="IPR013103">
    <property type="entry name" value="RVT_2"/>
</dbReference>
<feature type="compositionally biased region" description="Polar residues" evidence="2">
    <location>
        <begin position="520"/>
        <end position="529"/>
    </location>
</feature>
<dbReference type="GO" id="GO:0003676">
    <property type="term" value="F:nucleic acid binding"/>
    <property type="evidence" value="ECO:0007669"/>
    <property type="project" value="InterPro"/>
</dbReference>
<feature type="region of interest" description="Disordered" evidence="2">
    <location>
        <begin position="252"/>
        <end position="333"/>
    </location>
</feature>
<protein>
    <recommendedName>
        <fullName evidence="3">CCHC-type domain-containing protein</fullName>
    </recommendedName>
</protein>
<feature type="compositionally biased region" description="Low complexity" evidence="2">
    <location>
        <begin position="454"/>
        <end position="465"/>
    </location>
</feature>
<feature type="compositionally biased region" description="Low complexity" evidence="2">
    <location>
        <begin position="492"/>
        <end position="508"/>
    </location>
</feature>
<keyword evidence="1" id="KW-0863">Zinc-finger</keyword>
<accession>A0AAD8T9S7</accession>